<evidence type="ECO:0000313" key="1">
    <source>
        <dbReference type="EMBL" id="GME80878.1"/>
    </source>
</evidence>
<evidence type="ECO:0000313" key="2">
    <source>
        <dbReference type="Proteomes" id="UP001165064"/>
    </source>
</evidence>
<reference evidence="1" key="1">
    <citation type="submission" date="2023-04" db="EMBL/GenBank/DDBJ databases">
        <title>Ambrosiozyma monospora NBRC 10751.</title>
        <authorList>
            <person name="Ichikawa N."/>
            <person name="Sato H."/>
            <person name="Tonouchi N."/>
        </authorList>
    </citation>
    <scope>NUCLEOTIDE SEQUENCE</scope>
    <source>
        <strain evidence="1">NBRC 10751</strain>
    </source>
</reference>
<proteinExistence type="predicted"/>
<comment type="caution">
    <text evidence="1">The sequence shown here is derived from an EMBL/GenBank/DDBJ whole genome shotgun (WGS) entry which is preliminary data.</text>
</comment>
<sequence length="182" mass="20305">MKFSSTIIITQLLATGVLAAIIPPSAQLSQLTKRDVNDHDEGAQTGEISQLEDVFERIKRDVRIRKSKKTQTETQENDDEYDDVTYSSSASARTSSPTKSNAGATSTSTFTIYSGSNFGNEDNEDDEDDYYYEDDEDVYGSGAPTEYTEDVIFTPSGKFYWYGVDKFDGKDVYIAGYDAEFN</sequence>
<keyword evidence="2" id="KW-1185">Reference proteome</keyword>
<organism evidence="1 2">
    <name type="scientific">Ambrosiozyma monospora</name>
    <name type="common">Yeast</name>
    <name type="synonym">Endomycopsis monosporus</name>
    <dbReference type="NCBI Taxonomy" id="43982"/>
    <lineage>
        <taxon>Eukaryota</taxon>
        <taxon>Fungi</taxon>
        <taxon>Dikarya</taxon>
        <taxon>Ascomycota</taxon>
        <taxon>Saccharomycotina</taxon>
        <taxon>Pichiomycetes</taxon>
        <taxon>Pichiales</taxon>
        <taxon>Pichiaceae</taxon>
        <taxon>Ambrosiozyma</taxon>
    </lineage>
</organism>
<gene>
    <name evidence="1" type="ORF">Amon02_000465400</name>
</gene>
<name>A0ACB5T3T2_AMBMO</name>
<accession>A0ACB5T3T2</accession>
<dbReference type="EMBL" id="BSXS01003246">
    <property type="protein sequence ID" value="GME80878.1"/>
    <property type="molecule type" value="Genomic_DNA"/>
</dbReference>
<dbReference type="Proteomes" id="UP001165064">
    <property type="component" value="Unassembled WGS sequence"/>
</dbReference>
<protein>
    <submittedName>
        <fullName evidence="1">Unnamed protein product</fullName>
    </submittedName>
</protein>